<evidence type="ECO:0000313" key="3">
    <source>
        <dbReference type="EMBL" id="KGJ52308.1"/>
    </source>
</evidence>
<keyword evidence="1" id="KW-0812">Transmembrane</keyword>
<dbReference type="Proteomes" id="UP000030008">
    <property type="component" value="Unassembled WGS sequence"/>
</dbReference>
<protein>
    <submittedName>
        <fullName evidence="3">Tape measure protein</fullName>
    </submittedName>
</protein>
<dbReference type="Pfam" id="PF20155">
    <property type="entry name" value="TMP_3"/>
    <property type="match status" value="1"/>
</dbReference>
<dbReference type="RefSeq" id="WP_044906400.1">
    <property type="nucleotide sequence ID" value="NZ_JQIF01000072.1"/>
</dbReference>
<accession>A0A099I611</accession>
<organism evidence="3 4">
    <name type="scientific">Clostridium innocuum</name>
    <dbReference type="NCBI Taxonomy" id="1522"/>
    <lineage>
        <taxon>Bacteria</taxon>
        <taxon>Bacillati</taxon>
        <taxon>Bacillota</taxon>
        <taxon>Clostridia</taxon>
        <taxon>Eubacteriales</taxon>
        <taxon>Clostridiaceae</taxon>
        <taxon>Clostridium</taxon>
    </lineage>
</organism>
<dbReference type="InterPro" id="IPR013491">
    <property type="entry name" value="Tape_meas_N"/>
</dbReference>
<sequence>MLGNSDGSIIIEVDLNDKDYESRLKSMEGKTKSFGTQLKSLLSAVGITKAVSAGFNAMKSSIGSAMDRIDTMDQFTRTMTTMTGSSKIAEQALAKIKDTVTGTAYGLDVAAQSCQKFVTSGMSMDKATGQVKTWADAVAFYGDGTNETYANVTDAIAKMVAQGKVQGDQLDRLTDAGIPAVQLFADATGQSFSDVREALSDGSISSEEFLNVLQDAMEKGTNKFAAIDGAAKEAGASWKGTFDNMKAAITRGMVAIIESIDEVLQSNGLPTLKEMIADVGKVMEKGLNYAAEHLPELISLIKKLLPVVISVGSAFAAWKITNTVSRASKSISGFFDLMSNGNSLMNTVFIKLGSGSGAFSKLATSAIGAGGGIKGLGSALVAAAGGPVTLIVAAIAAVVAAFVYFWNTSEEFRQFWIDLWNGIVEWFSGIIESIVNFFTVTIPEAWESFKTYLQELCSSIVEWFQNAWNSVIAFFTETIPAWIQSVIDWFNQIPYNIGYMVGQIIGHFIQWGIDLKNFVTEDIPAFINSVVEWFKSLPGKIWEWLKSAWEKVKTWGSNIYTSARDWVSKTIDSVVDWFRSLPGKIWTWLTNAVSKVRDWGSNLWNTGINAAKQLVDSVVQKAKELPGKMVDIGINLIKGLWEGIGSVKDWILDKISGFCDGIVDGMLDFFGIHSPSRLLRDLVGKMLPPGIAVGFEMAMPKSTKDILNEVDGMNAELQKQVNASVNDIGVPLETNARITQQQSVVNAFPKTMQLVRNGVNEFRFVLDNGAEVAHWLAPEMGVELAELR</sequence>
<dbReference type="PANTHER" id="PTHR37813">
    <property type="entry name" value="FELS-2 PROPHAGE PROTEIN"/>
    <property type="match status" value="1"/>
</dbReference>
<name>A0A099I611_CLOIN</name>
<keyword evidence="1" id="KW-1133">Transmembrane helix</keyword>
<evidence type="ECO:0000259" key="2">
    <source>
        <dbReference type="Pfam" id="PF20155"/>
    </source>
</evidence>
<evidence type="ECO:0000256" key="1">
    <source>
        <dbReference type="SAM" id="Phobius"/>
    </source>
</evidence>
<dbReference type="AlphaFoldDB" id="A0A099I611"/>
<dbReference type="EMBL" id="JQIF01000072">
    <property type="protein sequence ID" value="KGJ52308.1"/>
    <property type="molecule type" value="Genomic_DNA"/>
</dbReference>
<dbReference type="PANTHER" id="PTHR37813:SF1">
    <property type="entry name" value="FELS-2 PROPHAGE PROTEIN"/>
    <property type="match status" value="1"/>
</dbReference>
<feature type="domain" description="Tape measure protein N-terminal" evidence="2">
    <location>
        <begin position="64"/>
        <end position="255"/>
    </location>
</feature>
<reference evidence="3 4" key="1">
    <citation type="submission" date="2014-08" db="EMBL/GenBank/DDBJ databases">
        <title>Clostridium innocuum, an unnegligible vancomycin-resistant pathogen causing extra-intestinal infections.</title>
        <authorList>
            <person name="Feng Y."/>
            <person name="Chiu C.-H."/>
        </authorList>
    </citation>
    <scope>NUCLEOTIDE SEQUENCE [LARGE SCALE GENOMIC DNA]</scope>
    <source>
        <strain evidence="3 4">AN88</strain>
    </source>
</reference>
<evidence type="ECO:0000313" key="4">
    <source>
        <dbReference type="Proteomes" id="UP000030008"/>
    </source>
</evidence>
<keyword evidence="1" id="KW-0472">Membrane</keyword>
<proteinExistence type="predicted"/>
<gene>
    <name evidence="3" type="ORF">CIAN88_15285</name>
</gene>
<feature type="transmembrane region" description="Helical" evidence="1">
    <location>
        <begin position="384"/>
        <end position="406"/>
    </location>
</feature>
<dbReference type="NCBIfam" id="TIGR02675">
    <property type="entry name" value="tape_meas_nterm"/>
    <property type="match status" value="1"/>
</dbReference>
<comment type="caution">
    <text evidence="3">The sequence shown here is derived from an EMBL/GenBank/DDBJ whole genome shotgun (WGS) entry which is preliminary data.</text>
</comment>